<feature type="modified residue" description="N6-(pyridoxal phosphate)lysine" evidence="8">
    <location>
        <position position="236"/>
    </location>
</feature>
<dbReference type="SUPFAM" id="SSF53383">
    <property type="entry name" value="PLP-dependent transferases"/>
    <property type="match status" value="1"/>
</dbReference>
<evidence type="ECO:0000256" key="2">
    <source>
        <dbReference type="ARBA" id="ARBA00004746"/>
    </source>
</evidence>
<evidence type="ECO:0000256" key="4">
    <source>
        <dbReference type="ARBA" id="ARBA00022679"/>
    </source>
</evidence>
<evidence type="ECO:0000256" key="3">
    <source>
        <dbReference type="ARBA" id="ARBA00011738"/>
    </source>
</evidence>
<keyword evidence="4 8" id="KW-0808">Transferase</keyword>
<evidence type="ECO:0000256" key="1">
    <source>
        <dbReference type="ARBA" id="ARBA00001933"/>
    </source>
</evidence>
<reference evidence="10 11" key="1">
    <citation type="submission" date="2023-11" db="EMBL/GenBank/DDBJ databases">
        <title>Draft genomes analysis of Pseudomonas asiatica isolated from milk, feces and farm soil of cows suffering from clinical mastitis.</title>
        <authorList>
            <person name="Rahman T."/>
            <person name="Das Z.C."/>
            <person name="Hoque M.N."/>
        </authorList>
    </citation>
    <scope>NUCLEOTIDE SEQUENCE [LARGE SCALE GENOMIC DNA]</scope>
    <source>
        <strain evidence="10 11">2F2</strain>
    </source>
</reference>
<evidence type="ECO:0000256" key="8">
    <source>
        <dbReference type="HAMAP-Rule" id="MF_01693"/>
    </source>
</evidence>
<dbReference type="PANTHER" id="PTHR13693:SF100">
    <property type="entry name" value="8-AMINO-7-OXONONANOATE SYNTHASE"/>
    <property type="match status" value="1"/>
</dbReference>
<comment type="cofactor">
    <cofactor evidence="1 8">
        <name>pyridoxal 5'-phosphate</name>
        <dbReference type="ChEBI" id="CHEBI:597326"/>
    </cofactor>
</comment>
<dbReference type="EC" id="2.3.1.47" evidence="8"/>
<dbReference type="InterPro" id="IPR022834">
    <property type="entry name" value="AONS_Proteobacteria"/>
</dbReference>
<keyword evidence="6 8" id="KW-0663">Pyridoxal phosphate</keyword>
<feature type="binding site" evidence="8">
    <location>
        <position position="204"/>
    </location>
    <ligand>
        <name>pyridoxal 5'-phosphate</name>
        <dbReference type="ChEBI" id="CHEBI:597326"/>
    </ligand>
</feature>
<gene>
    <name evidence="8 10" type="primary">bioF</name>
    <name evidence="10" type="ORF">SOW75_12625</name>
</gene>
<dbReference type="GO" id="GO:0008710">
    <property type="term" value="F:8-amino-7-oxononanoate synthase activity"/>
    <property type="evidence" value="ECO:0007669"/>
    <property type="project" value="UniProtKB-EC"/>
</dbReference>
<dbReference type="Proteomes" id="UP001292116">
    <property type="component" value="Unassembled WGS sequence"/>
</dbReference>
<evidence type="ECO:0000313" key="10">
    <source>
        <dbReference type="EMBL" id="MDZ5739034.1"/>
    </source>
</evidence>
<dbReference type="InterPro" id="IPR050087">
    <property type="entry name" value="AON_synthase_class-II"/>
</dbReference>
<keyword evidence="10" id="KW-0012">Acyltransferase</keyword>
<dbReference type="InterPro" id="IPR015422">
    <property type="entry name" value="PyrdxlP-dep_Trfase_small"/>
</dbReference>
<dbReference type="InterPro" id="IPR015424">
    <property type="entry name" value="PyrdxlP-dep_Trfase"/>
</dbReference>
<comment type="function">
    <text evidence="8">Catalyzes the decarboxylative condensation of pimeloyl-[acyl-carrier protein] and L-alanine to produce 8-amino-7-oxononanoate (AON), [acyl-carrier protein], and carbon dioxide.</text>
</comment>
<protein>
    <recommendedName>
        <fullName evidence="8">8-amino-7-oxononanoate synthase</fullName>
        <shortName evidence="8">AONS</shortName>
        <ecNumber evidence="8">2.3.1.47</ecNumber>
    </recommendedName>
    <alternativeName>
        <fullName evidence="8">7-keto-8-amino-pelargonic acid synthase</fullName>
        <shortName evidence="8">7-KAP synthase</shortName>
        <shortName evidence="8">KAPA synthase</shortName>
    </alternativeName>
    <alternativeName>
        <fullName evidence="8">8-amino-7-ketopelargonate synthase</fullName>
    </alternativeName>
</protein>
<evidence type="ECO:0000313" key="11">
    <source>
        <dbReference type="Proteomes" id="UP001292116"/>
    </source>
</evidence>
<feature type="binding site" evidence="8">
    <location>
        <position position="131"/>
    </location>
    <ligand>
        <name>substrate</name>
    </ligand>
</feature>
<feature type="binding site" evidence="8">
    <location>
        <begin position="106"/>
        <end position="107"/>
    </location>
    <ligand>
        <name>pyridoxal 5'-phosphate</name>
        <dbReference type="ChEBI" id="CHEBI:597326"/>
    </ligand>
</feature>
<keyword evidence="11" id="KW-1185">Reference proteome</keyword>
<dbReference type="HAMAP" id="MF_01693">
    <property type="entry name" value="BioF_aminotrans_2"/>
    <property type="match status" value="1"/>
</dbReference>
<dbReference type="NCBIfam" id="TIGR00858">
    <property type="entry name" value="bioF"/>
    <property type="match status" value="1"/>
</dbReference>
<feature type="domain" description="Aminotransferase class I/classII large" evidence="9">
    <location>
        <begin position="40"/>
        <end position="378"/>
    </location>
</feature>
<dbReference type="Pfam" id="PF00155">
    <property type="entry name" value="Aminotran_1_2"/>
    <property type="match status" value="1"/>
</dbReference>
<evidence type="ECO:0000256" key="6">
    <source>
        <dbReference type="ARBA" id="ARBA00022898"/>
    </source>
</evidence>
<evidence type="ECO:0000259" key="9">
    <source>
        <dbReference type="Pfam" id="PF00155"/>
    </source>
</evidence>
<dbReference type="EMBL" id="JAXUBM010000012">
    <property type="protein sequence ID" value="MDZ5739034.1"/>
    <property type="molecule type" value="Genomic_DNA"/>
</dbReference>
<feature type="binding site" evidence="8">
    <location>
        <position position="19"/>
    </location>
    <ligand>
        <name>substrate</name>
    </ligand>
</feature>
<dbReference type="PANTHER" id="PTHR13693">
    <property type="entry name" value="CLASS II AMINOTRANSFERASE/8-AMINO-7-OXONONANOATE SYNTHASE"/>
    <property type="match status" value="1"/>
</dbReference>
<feature type="binding site" evidence="8">
    <location>
        <position position="176"/>
    </location>
    <ligand>
        <name>pyridoxal 5'-phosphate</name>
        <dbReference type="ChEBI" id="CHEBI:597326"/>
    </ligand>
</feature>
<dbReference type="RefSeq" id="WP_322491388.1">
    <property type="nucleotide sequence ID" value="NZ_JAXUBM010000012.1"/>
</dbReference>
<evidence type="ECO:0000256" key="7">
    <source>
        <dbReference type="ARBA" id="ARBA00047715"/>
    </source>
</evidence>
<dbReference type="Gene3D" id="3.40.640.10">
    <property type="entry name" value="Type I PLP-dependent aspartate aminotransferase-like (Major domain)"/>
    <property type="match status" value="1"/>
</dbReference>
<comment type="caution">
    <text evidence="10">The sequence shown here is derived from an EMBL/GenBank/DDBJ whole genome shotgun (WGS) entry which is preliminary data.</text>
</comment>
<evidence type="ECO:0000256" key="5">
    <source>
        <dbReference type="ARBA" id="ARBA00022756"/>
    </source>
</evidence>
<keyword evidence="5 8" id="KW-0093">Biotin biosynthesis</keyword>
<dbReference type="InterPro" id="IPR004839">
    <property type="entry name" value="Aminotransferase_I/II_large"/>
</dbReference>
<sequence>MAFDLAARLAERRAADLYRQRPLLESPQGPEVVVDGQRLLAFCSNDYLGLANHPEVIAAWQAGAEHWGVGGGASHLVIGHSTPHHQVEEALAELTGRPRALLFSTGYMANLGAITALVGQGDTVLQDRLNHASLLDGGLLSGARFNRYLHNDPASLASRLDKAVGNTLVVTDGVFSMDGDLADLLALADVARARGAWLMVDDAHGLGTLGTQGGGIVEHFGLGVEDVPVLIGTLGKACGTAGAFVAGSEELIEALVQFARPYIYTTSQPPALACATLKSLELLRRETWRREHLAALIRQFREGAQQIGLELMDSPTPIQPIVIGDSAKALRLSRMLRERGLLVTAIRPPTVPAGSARLRVTLSAAHSEAQVQLLLNALAECYPQLESADA</sequence>
<comment type="pathway">
    <text evidence="2 8">Cofactor biosynthesis; biotin biosynthesis.</text>
</comment>
<name>A0ABU5KYP9_9PSED</name>
<comment type="similarity">
    <text evidence="8">Belongs to the class-II pyridoxal-phosphate-dependent aminotransferase family. BioF subfamily.</text>
</comment>
<dbReference type="CDD" id="cd06454">
    <property type="entry name" value="KBL_like"/>
    <property type="match status" value="1"/>
</dbReference>
<comment type="subunit">
    <text evidence="3 8">Homodimer.</text>
</comment>
<comment type="catalytic activity">
    <reaction evidence="7 8">
        <text>6-carboxyhexanoyl-[ACP] + L-alanine + H(+) = (8S)-8-amino-7-oxononanoate + holo-[ACP] + CO2</text>
        <dbReference type="Rhea" id="RHEA:42288"/>
        <dbReference type="Rhea" id="RHEA-COMP:9685"/>
        <dbReference type="Rhea" id="RHEA-COMP:9955"/>
        <dbReference type="ChEBI" id="CHEBI:15378"/>
        <dbReference type="ChEBI" id="CHEBI:16526"/>
        <dbReference type="ChEBI" id="CHEBI:57972"/>
        <dbReference type="ChEBI" id="CHEBI:64479"/>
        <dbReference type="ChEBI" id="CHEBI:78846"/>
        <dbReference type="ChEBI" id="CHEBI:149468"/>
        <dbReference type="EC" id="2.3.1.47"/>
    </reaction>
</comment>
<organism evidence="10 11">
    <name type="scientific">Pseudomonas asiatica</name>
    <dbReference type="NCBI Taxonomy" id="2219225"/>
    <lineage>
        <taxon>Bacteria</taxon>
        <taxon>Pseudomonadati</taxon>
        <taxon>Pseudomonadota</taxon>
        <taxon>Gammaproteobacteria</taxon>
        <taxon>Pseudomonadales</taxon>
        <taxon>Pseudomonadaceae</taxon>
        <taxon>Pseudomonas</taxon>
    </lineage>
</organism>
<dbReference type="InterPro" id="IPR004723">
    <property type="entry name" value="AONS_Archaea/Proteobacteria"/>
</dbReference>
<feature type="binding site" evidence="8">
    <location>
        <position position="350"/>
    </location>
    <ligand>
        <name>substrate</name>
    </ligand>
</feature>
<accession>A0ABU5KYP9</accession>
<proteinExistence type="inferred from homology"/>
<dbReference type="Gene3D" id="3.90.1150.10">
    <property type="entry name" value="Aspartate Aminotransferase, domain 1"/>
    <property type="match status" value="1"/>
</dbReference>
<feature type="binding site" evidence="8">
    <location>
        <position position="233"/>
    </location>
    <ligand>
        <name>pyridoxal 5'-phosphate</name>
        <dbReference type="ChEBI" id="CHEBI:597326"/>
    </ligand>
</feature>
<dbReference type="InterPro" id="IPR015421">
    <property type="entry name" value="PyrdxlP-dep_Trfase_major"/>
</dbReference>